<dbReference type="RefSeq" id="WP_184940510.1">
    <property type="nucleotide sequence ID" value="NZ_BAAAWZ010000001.1"/>
</dbReference>
<dbReference type="Proteomes" id="UP000562352">
    <property type="component" value="Unassembled WGS sequence"/>
</dbReference>
<comment type="caution">
    <text evidence="1">The sequence shown here is derived from an EMBL/GenBank/DDBJ whole genome shotgun (WGS) entry which is preliminary data.</text>
</comment>
<sequence>MRSVRLESPFYNVTDDPKRVIGDFLGFALSPGCVSEQPLAEELAESFGPGGRGMRLPVFVAYRAEEADDVPEEFGDRFTEEIGRRELWVLTNLMPGRTPDSVVIEGPELRHLLADAFRQRAAALSP</sequence>
<keyword evidence="2" id="KW-1185">Reference proteome</keyword>
<reference evidence="1 2" key="1">
    <citation type="submission" date="2020-08" db="EMBL/GenBank/DDBJ databases">
        <title>Genomic Encyclopedia of Type Strains, Phase III (KMG-III): the genomes of soil and plant-associated and newly described type strains.</title>
        <authorList>
            <person name="Whitman W."/>
        </authorList>
    </citation>
    <scope>NUCLEOTIDE SEQUENCE [LARGE SCALE GENOMIC DNA]</scope>
    <source>
        <strain evidence="1 2">CECT 3303</strain>
    </source>
</reference>
<proteinExistence type="predicted"/>
<gene>
    <name evidence="1" type="ORF">FHS22_002090</name>
</gene>
<evidence type="ECO:0000313" key="1">
    <source>
        <dbReference type="EMBL" id="MBB5962822.1"/>
    </source>
</evidence>
<evidence type="ECO:0000313" key="2">
    <source>
        <dbReference type="Proteomes" id="UP000562352"/>
    </source>
</evidence>
<accession>A0A841CWP3</accession>
<dbReference type="AlphaFoldDB" id="A0A841CWP3"/>
<dbReference type="EMBL" id="JACHJJ010000005">
    <property type="protein sequence ID" value="MBB5962822.1"/>
    <property type="molecule type" value="Genomic_DNA"/>
</dbReference>
<organism evidence="1 2">
    <name type="scientific">Planomonospora venezuelensis</name>
    <dbReference type="NCBI Taxonomy" id="1999"/>
    <lineage>
        <taxon>Bacteria</taxon>
        <taxon>Bacillati</taxon>
        <taxon>Actinomycetota</taxon>
        <taxon>Actinomycetes</taxon>
        <taxon>Streptosporangiales</taxon>
        <taxon>Streptosporangiaceae</taxon>
        <taxon>Planomonospora</taxon>
    </lineage>
</organism>
<name>A0A841CWP3_PLAVE</name>
<protein>
    <submittedName>
        <fullName evidence="1">Uncharacterized protein</fullName>
    </submittedName>
</protein>